<dbReference type="InterPro" id="IPR007329">
    <property type="entry name" value="FMN-bd"/>
</dbReference>
<evidence type="ECO:0000313" key="3">
    <source>
        <dbReference type="EMBL" id="OOM69983.1"/>
    </source>
</evidence>
<dbReference type="RefSeq" id="WP_077850187.1">
    <property type="nucleotide sequence ID" value="NZ_LZZM01000245.1"/>
</dbReference>
<evidence type="ECO:0000313" key="4">
    <source>
        <dbReference type="Proteomes" id="UP000190890"/>
    </source>
</evidence>
<feature type="domain" description="FMN-binding" evidence="2">
    <location>
        <begin position="62"/>
        <end position="132"/>
    </location>
</feature>
<dbReference type="GO" id="GO:0016020">
    <property type="term" value="C:membrane"/>
    <property type="evidence" value="ECO:0007669"/>
    <property type="project" value="InterPro"/>
</dbReference>
<dbReference type="STRING" id="29367.CLPUN_53150"/>
<name>A0A1S8SX22_9CLOT</name>
<accession>A0A1S8SX22</accession>
<feature type="transmembrane region" description="Helical" evidence="1">
    <location>
        <begin position="7"/>
        <end position="28"/>
    </location>
</feature>
<dbReference type="EMBL" id="LZZM01000245">
    <property type="protein sequence ID" value="OOM69983.1"/>
    <property type="molecule type" value="Genomic_DNA"/>
</dbReference>
<evidence type="ECO:0000256" key="1">
    <source>
        <dbReference type="SAM" id="Phobius"/>
    </source>
</evidence>
<organism evidence="3 4">
    <name type="scientific">Clostridium puniceum</name>
    <dbReference type="NCBI Taxonomy" id="29367"/>
    <lineage>
        <taxon>Bacteria</taxon>
        <taxon>Bacillati</taxon>
        <taxon>Bacillota</taxon>
        <taxon>Clostridia</taxon>
        <taxon>Eubacteriales</taxon>
        <taxon>Clostridiaceae</taxon>
        <taxon>Clostridium</taxon>
    </lineage>
</organism>
<dbReference type="SMART" id="SM00900">
    <property type="entry name" value="FMN_bind"/>
    <property type="match status" value="1"/>
</dbReference>
<proteinExistence type="predicted"/>
<dbReference type="Gene3D" id="3.90.1010.20">
    <property type="match status" value="1"/>
</dbReference>
<dbReference type="OrthoDB" id="307864at2"/>
<keyword evidence="4" id="KW-1185">Reference proteome</keyword>
<keyword evidence="1" id="KW-1133">Transmembrane helix</keyword>
<evidence type="ECO:0000259" key="2">
    <source>
        <dbReference type="SMART" id="SM00900"/>
    </source>
</evidence>
<dbReference type="Pfam" id="PF04205">
    <property type="entry name" value="FMN_bind"/>
    <property type="match status" value="1"/>
</dbReference>
<keyword evidence="1" id="KW-0812">Transmembrane</keyword>
<gene>
    <name evidence="3" type="ORF">CLPUN_53150</name>
</gene>
<dbReference type="AlphaFoldDB" id="A0A1S8SX22"/>
<reference evidence="3 4" key="1">
    <citation type="submission" date="2016-05" db="EMBL/GenBank/DDBJ databases">
        <title>Microbial solvent formation.</title>
        <authorList>
            <person name="Poehlein A."/>
            <person name="Montoya Solano J.D."/>
            <person name="Flitsch S."/>
            <person name="Krabben P."/>
            <person name="Duerre P."/>
            <person name="Daniel R."/>
        </authorList>
    </citation>
    <scope>NUCLEOTIDE SEQUENCE [LARGE SCALE GENOMIC DNA]</scope>
    <source>
        <strain evidence="3 4">DSM 2619</strain>
    </source>
</reference>
<keyword evidence="1" id="KW-0472">Membrane</keyword>
<dbReference type="Proteomes" id="UP000190890">
    <property type="component" value="Unassembled WGS sequence"/>
</dbReference>
<comment type="caution">
    <text evidence="3">The sequence shown here is derived from an EMBL/GenBank/DDBJ whole genome shotgun (WGS) entry which is preliminary data.</text>
</comment>
<sequence>MLRMKRIVFIVIIIAVIGAGTFGIKYLIDVQNYKKTISNLKIDTIDISNIPDGKYTGVCDTKFVGSEVLVTVKDKKITDIKLVNHKNERGKPAEVILENVIKAQSLKVDTISGATNSSKVILKSIENALDTVK</sequence>
<protein>
    <submittedName>
        <fullName evidence="3">FMN-binding domain protein</fullName>
    </submittedName>
</protein>
<dbReference type="GO" id="GO:0010181">
    <property type="term" value="F:FMN binding"/>
    <property type="evidence" value="ECO:0007669"/>
    <property type="project" value="InterPro"/>
</dbReference>